<dbReference type="Proteomes" id="UP000241421">
    <property type="component" value="Unassembled WGS sequence"/>
</dbReference>
<reference evidence="2 3" key="1">
    <citation type="submission" date="2018-04" db="EMBL/GenBank/DDBJ databases">
        <title>Massilia violaceinigra sp. nov., a novel purple-pigmented bacterium isolated from Tianshan glacier, Xinjiang, China.</title>
        <authorList>
            <person name="Wang H."/>
        </authorList>
    </citation>
    <scope>NUCLEOTIDE SEQUENCE [LARGE SCALE GENOMIC DNA]</scope>
    <source>
        <strain evidence="2 3">B448-2</strain>
    </source>
</reference>
<dbReference type="EMBL" id="PXWF02000083">
    <property type="protein sequence ID" value="PWF54554.1"/>
    <property type="molecule type" value="Genomic_DNA"/>
</dbReference>
<feature type="transmembrane region" description="Helical" evidence="1">
    <location>
        <begin position="31"/>
        <end position="51"/>
    </location>
</feature>
<evidence type="ECO:0000313" key="2">
    <source>
        <dbReference type="EMBL" id="PWF54554.1"/>
    </source>
</evidence>
<dbReference type="AlphaFoldDB" id="A0A2U2I467"/>
<keyword evidence="1" id="KW-0472">Membrane</keyword>
<evidence type="ECO:0000256" key="1">
    <source>
        <dbReference type="SAM" id="Phobius"/>
    </source>
</evidence>
<organism evidence="2 3">
    <name type="scientific">Massilia glaciei</name>
    <dbReference type="NCBI Taxonomy" id="1524097"/>
    <lineage>
        <taxon>Bacteria</taxon>
        <taxon>Pseudomonadati</taxon>
        <taxon>Pseudomonadota</taxon>
        <taxon>Betaproteobacteria</taxon>
        <taxon>Burkholderiales</taxon>
        <taxon>Oxalobacteraceae</taxon>
        <taxon>Telluria group</taxon>
        <taxon>Massilia</taxon>
    </lineage>
</organism>
<dbReference type="RefSeq" id="WP_106756618.1">
    <property type="nucleotide sequence ID" value="NZ_PXWF02000083.1"/>
</dbReference>
<comment type="caution">
    <text evidence="2">The sequence shown here is derived from an EMBL/GenBank/DDBJ whole genome shotgun (WGS) entry which is preliminary data.</text>
</comment>
<keyword evidence="1" id="KW-0812">Transmembrane</keyword>
<dbReference type="OrthoDB" id="8707964at2"/>
<evidence type="ECO:0000313" key="3">
    <source>
        <dbReference type="Proteomes" id="UP000241421"/>
    </source>
</evidence>
<gene>
    <name evidence="2" type="ORF">C7C56_006320</name>
</gene>
<protein>
    <submittedName>
        <fullName evidence="2">Uncharacterized protein</fullName>
    </submittedName>
</protein>
<sequence>MSDKEAKIIKIYDGSKPVEDDLYEGNMINQLAWTTVVFLLGLVFWLAIALINAENQRNALRNNLCADPVFKGEVVQSCLAVVRSRDHWWEHLWYGLTHVRPDPK</sequence>
<keyword evidence="3" id="KW-1185">Reference proteome</keyword>
<keyword evidence="1" id="KW-1133">Transmembrane helix</keyword>
<accession>A0A2U2I467</accession>
<proteinExistence type="predicted"/>
<name>A0A2U2I467_9BURK</name>